<proteinExistence type="predicted"/>
<dbReference type="Proteomes" id="UP000622797">
    <property type="component" value="Unassembled WGS sequence"/>
</dbReference>
<gene>
    <name evidence="2" type="ORF">FSARC_13493</name>
</gene>
<feature type="signal peptide" evidence="1">
    <location>
        <begin position="1"/>
        <end position="17"/>
    </location>
</feature>
<keyword evidence="3" id="KW-1185">Reference proteome</keyword>
<organism evidence="2 3">
    <name type="scientific">Fusarium sarcochroum</name>
    <dbReference type="NCBI Taxonomy" id="1208366"/>
    <lineage>
        <taxon>Eukaryota</taxon>
        <taxon>Fungi</taxon>
        <taxon>Dikarya</taxon>
        <taxon>Ascomycota</taxon>
        <taxon>Pezizomycotina</taxon>
        <taxon>Sordariomycetes</taxon>
        <taxon>Hypocreomycetidae</taxon>
        <taxon>Hypocreales</taxon>
        <taxon>Nectriaceae</taxon>
        <taxon>Fusarium</taxon>
        <taxon>Fusarium lateritium species complex</taxon>
    </lineage>
</organism>
<comment type="caution">
    <text evidence="2">The sequence shown here is derived from an EMBL/GenBank/DDBJ whole genome shotgun (WGS) entry which is preliminary data.</text>
</comment>
<feature type="chain" id="PRO_5034503512" evidence="1">
    <location>
        <begin position="18"/>
        <end position="131"/>
    </location>
</feature>
<evidence type="ECO:0000313" key="2">
    <source>
        <dbReference type="EMBL" id="KAF4949362.1"/>
    </source>
</evidence>
<evidence type="ECO:0000313" key="3">
    <source>
        <dbReference type="Proteomes" id="UP000622797"/>
    </source>
</evidence>
<dbReference type="Gene3D" id="2.30.60.10">
    <property type="entry name" value="Cyanovirin-N"/>
    <property type="match status" value="1"/>
</dbReference>
<keyword evidence="1" id="KW-0732">Signal</keyword>
<reference evidence="2" key="1">
    <citation type="journal article" date="2020" name="BMC Genomics">
        <title>Correction to: Identification and distribution of gene clusters required for synthesis of sphingolipid metabolism inhibitors in diverse species of the filamentous fungus Fusarium.</title>
        <authorList>
            <person name="Kim H.S."/>
            <person name="Lohmar J.M."/>
            <person name="Busman M."/>
            <person name="Brown D.W."/>
            <person name="Naumann T.A."/>
            <person name="Divon H.H."/>
            <person name="Lysoe E."/>
            <person name="Uhlig S."/>
            <person name="Proctor R.H."/>
        </authorList>
    </citation>
    <scope>NUCLEOTIDE SEQUENCE</scope>
    <source>
        <strain evidence="2">NRRL 20472</strain>
    </source>
</reference>
<reference evidence="2" key="2">
    <citation type="submission" date="2020-05" db="EMBL/GenBank/DDBJ databases">
        <authorList>
            <person name="Kim H.-S."/>
            <person name="Proctor R.H."/>
            <person name="Brown D.W."/>
        </authorList>
    </citation>
    <scope>NUCLEOTIDE SEQUENCE</scope>
    <source>
        <strain evidence="2">NRRL 20472</strain>
    </source>
</reference>
<dbReference type="InterPro" id="IPR036673">
    <property type="entry name" value="Cyanovirin-N_sf"/>
</dbReference>
<dbReference type="SUPFAM" id="SSF51322">
    <property type="entry name" value="Cyanovirin-N"/>
    <property type="match status" value="1"/>
</dbReference>
<sequence length="131" mass="14421">MYLSLLPLFALTLGVLATPTFSEANSAYPSTIVDGNGTTIEVRSWRDTPSIANIKPRAKSGGFLDECKDVRYYLGKADDEDPHNHAMNKGYKTSPWLVARCPNDKGELVCTWLELGKCLVNVEGELNRGSK</sequence>
<accession>A0A8H4T199</accession>
<dbReference type="EMBL" id="JABEXW010001012">
    <property type="protein sequence ID" value="KAF4949362.1"/>
    <property type="molecule type" value="Genomic_DNA"/>
</dbReference>
<dbReference type="OrthoDB" id="2947935at2759"/>
<name>A0A8H4T199_9HYPO</name>
<dbReference type="AlphaFoldDB" id="A0A8H4T199"/>
<protein>
    <submittedName>
        <fullName evidence="2">Uncharacterized protein</fullName>
    </submittedName>
</protein>
<evidence type="ECO:0000256" key="1">
    <source>
        <dbReference type="SAM" id="SignalP"/>
    </source>
</evidence>